<organism evidence="3 4">
    <name type="scientific">Flavivirga spongiicola</name>
    <dbReference type="NCBI Taxonomy" id="421621"/>
    <lineage>
        <taxon>Bacteria</taxon>
        <taxon>Pseudomonadati</taxon>
        <taxon>Bacteroidota</taxon>
        <taxon>Flavobacteriia</taxon>
        <taxon>Flavobacteriales</taxon>
        <taxon>Flavobacteriaceae</taxon>
        <taxon>Flavivirga</taxon>
    </lineage>
</organism>
<reference evidence="3 4" key="1">
    <citation type="submission" date="2022-09" db="EMBL/GenBank/DDBJ databases">
        <title>Genome sequencing of Flavivirga sp. MEBiC05379.</title>
        <authorList>
            <person name="Oh H.-M."/>
            <person name="Kwon K.K."/>
            <person name="Park M.J."/>
            <person name="Yang S.-H."/>
        </authorList>
    </citation>
    <scope>NUCLEOTIDE SEQUENCE [LARGE SCALE GENOMIC DNA]</scope>
    <source>
        <strain evidence="3 4">MEBiC05379</strain>
    </source>
</reference>
<keyword evidence="4" id="KW-1185">Reference proteome</keyword>
<dbReference type="PANTHER" id="PTHR35580:SF1">
    <property type="entry name" value="PHYTASE-LIKE DOMAIN-CONTAINING PROTEIN"/>
    <property type="match status" value="1"/>
</dbReference>
<dbReference type="EMBL" id="JAODOP010000004">
    <property type="protein sequence ID" value="MEF3836017.1"/>
    <property type="molecule type" value="Genomic_DNA"/>
</dbReference>
<dbReference type="PANTHER" id="PTHR35580">
    <property type="entry name" value="CELL SURFACE GLYCOPROTEIN (S-LAYER PROTEIN)-LIKE PROTEIN"/>
    <property type="match status" value="1"/>
</dbReference>
<comment type="caution">
    <text evidence="3">The sequence shown here is derived from an EMBL/GenBank/DDBJ whole genome shotgun (WGS) entry which is preliminary data.</text>
</comment>
<gene>
    <name evidence="3" type="ORF">N1F79_23035</name>
</gene>
<dbReference type="SUPFAM" id="SSF101898">
    <property type="entry name" value="NHL repeat"/>
    <property type="match status" value="1"/>
</dbReference>
<sequence length="579" mass="63106">MPNKFIRIIFIVLISNIKINAQTTNWAAAYGSSEGETHVFSKVDATGNVYTAGVYTSILTNEGHAIPNEGLQDVFIEKRDHNGSLLWVKNIGSSGNEYLSSISIANDGGVFISGTFEGVLDADPSGNLYNLVSSGSIDIYLIKLNKDGDFVWAKNFGNTGNDFVHDMEVDKMGAILLSIQFMDPLTLSPGITIQSADPTLPLSGGLVKINNNANVIWAYSTGTAFTKDIAFDNSNNIFLTGYFLLENDFDYGTNVFLMKETGSISGFPINYDAYIQKLDSDGHFVWAKQLKNPYNIVGHSIAVDTHGNVYTSGVWQGSPNDIDFDPGISIFSIPAPNTVDSKQFIHKLDGSGHFEWVKTFGIWSLTSDYLDPEQGGFVSIDSNNNLYFVGDIRDTSSTNTFNFGSDTYTINKQDLIFAKLSTTSGSIVWSTMIGGSGNDNVYDANLDLNNNLIISGIFEGIVDFSMGSSNTLELQSGGRSDAFVMKMTLSVLGVNNVAVHSTPFSITSNPVTDEISIKNNTSLKLKTITLHDLNGKQLLSKKNTDINLESINVNNISKGTYLLSLQTMKGIQRIKVIKK</sequence>
<protein>
    <submittedName>
        <fullName evidence="3">T9SS type A sorting domain-containing protein</fullName>
    </submittedName>
</protein>
<dbReference type="Pfam" id="PF18962">
    <property type="entry name" value="Por_Secre_tail"/>
    <property type="match status" value="1"/>
</dbReference>
<evidence type="ECO:0000313" key="3">
    <source>
        <dbReference type="EMBL" id="MEF3836017.1"/>
    </source>
</evidence>
<evidence type="ECO:0000256" key="1">
    <source>
        <dbReference type="ARBA" id="ARBA00022729"/>
    </source>
</evidence>
<evidence type="ECO:0000313" key="4">
    <source>
        <dbReference type="Proteomes" id="UP001337305"/>
    </source>
</evidence>
<keyword evidence="1" id="KW-0732">Signal</keyword>
<name>A0ABU7XZ47_9FLAO</name>
<proteinExistence type="predicted"/>
<accession>A0ABU7XZ47</accession>
<dbReference type="InterPro" id="IPR026444">
    <property type="entry name" value="Secre_tail"/>
</dbReference>
<dbReference type="InterPro" id="IPR052918">
    <property type="entry name" value="Motility_Chemotaxis_Reg"/>
</dbReference>
<dbReference type="InterPro" id="IPR010620">
    <property type="entry name" value="SBBP_repeat"/>
</dbReference>
<feature type="domain" description="Secretion system C-terminal sorting" evidence="2">
    <location>
        <begin position="509"/>
        <end position="572"/>
    </location>
</feature>
<dbReference type="RefSeq" id="WP_303308291.1">
    <property type="nucleotide sequence ID" value="NZ_JAODOP010000004.1"/>
</dbReference>
<dbReference type="Proteomes" id="UP001337305">
    <property type="component" value="Unassembled WGS sequence"/>
</dbReference>
<evidence type="ECO:0000259" key="2">
    <source>
        <dbReference type="Pfam" id="PF18962"/>
    </source>
</evidence>
<dbReference type="NCBIfam" id="TIGR04183">
    <property type="entry name" value="Por_Secre_tail"/>
    <property type="match status" value="1"/>
</dbReference>
<dbReference type="Pfam" id="PF06739">
    <property type="entry name" value="SBBP"/>
    <property type="match status" value="1"/>
</dbReference>